<accession>A0A1Y2CTG1</accession>
<sequence length="50" mass="5548">SKHKHSQTAHFGEPLLERLSRKSPGIRRPECILETGGASQSCHSWANKGH</sequence>
<feature type="non-terminal residue" evidence="2">
    <location>
        <position position="1"/>
    </location>
</feature>
<dbReference type="Proteomes" id="UP000193642">
    <property type="component" value="Unassembled WGS sequence"/>
</dbReference>
<dbReference type="AlphaFoldDB" id="A0A1Y2CTG1"/>
<evidence type="ECO:0000313" key="2">
    <source>
        <dbReference type="EMBL" id="ORY50272.1"/>
    </source>
</evidence>
<comment type="caution">
    <text evidence="2">The sequence shown here is derived from an EMBL/GenBank/DDBJ whole genome shotgun (WGS) entry which is preliminary data.</text>
</comment>
<protein>
    <submittedName>
        <fullName evidence="2">Uncharacterized protein</fullName>
    </submittedName>
</protein>
<reference evidence="2 3" key="1">
    <citation type="submission" date="2016-07" db="EMBL/GenBank/DDBJ databases">
        <title>Pervasive Adenine N6-methylation of Active Genes in Fungi.</title>
        <authorList>
            <consortium name="DOE Joint Genome Institute"/>
            <person name="Mondo S.J."/>
            <person name="Dannebaum R.O."/>
            <person name="Kuo R.C."/>
            <person name="Labutti K."/>
            <person name="Haridas S."/>
            <person name="Kuo A."/>
            <person name="Salamov A."/>
            <person name="Ahrendt S.R."/>
            <person name="Lipzen A."/>
            <person name="Sullivan W."/>
            <person name="Andreopoulos W.B."/>
            <person name="Clum A."/>
            <person name="Lindquist E."/>
            <person name="Daum C."/>
            <person name="Ramamoorthy G.K."/>
            <person name="Gryganskyi A."/>
            <person name="Culley D."/>
            <person name="Magnuson J.K."/>
            <person name="James T.Y."/>
            <person name="O'Malley M.A."/>
            <person name="Stajich J.E."/>
            <person name="Spatafora J.W."/>
            <person name="Visel A."/>
            <person name="Grigoriev I.V."/>
        </authorList>
    </citation>
    <scope>NUCLEOTIDE SEQUENCE [LARGE SCALE GENOMIC DNA]</scope>
    <source>
        <strain evidence="2 3">JEL800</strain>
    </source>
</reference>
<name>A0A1Y2CTG1_9FUNG</name>
<evidence type="ECO:0000313" key="3">
    <source>
        <dbReference type="Proteomes" id="UP000193642"/>
    </source>
</evidence>
<proteinExistence type="predicted"/>
<evidence type="ECO:0000256" key="1">
    <source>
        <dbReference type="SAM" id="MobiDB-lite"/>
    </source>
</evidence>
<keyword evidence="3" id="KW-1185">Reference proteome</keyword>
<dbReference type="EMBL" id="MCGO01000007">
    <property type="protein sequence ID" value="ORY50272.1"/>
    <property type="molecule type" value="Genomic_DNA"/>
</dbReference>
<organism evidence="2 3">
    <name type="scientific">Rhizoclosmatium globosum</name>
    <dbReference type="NCBI Taxonomy" id="329046"/>
    <lineage>
        <taxon>Eukaryota</taxon>
        <taxon>Fungi</taxon>
        <taxon>Fungi incertae sedis</taxon>
        <taxon>Chytridiomycota</taxon>
        <taxon>Chytridiomycota incertae sedis</taxon>
        <taxon>Chytridiomycetes</taxon>
        <taxon>Chytridiales</taxon>
        <taxon>Chytriomycetaceae</taxon>
        <taxon>Rhizoclosmatium</taxon>
    </lineage>
</organism>
<gene>
    <name evidence="2" type="ORF">BCR33DRAFT_713102</name>
</gene>
<feature type="region of interest" description="Disordered" evidence="1">
    <location>
        <begin position="1"/>
        <end position="50"/>
    </location>
</feature>